<evidence type="ECO:0000259" key="1">
    <source>
        <dbReference type="PROSITE" id="PS50075"/>
    </source>
</evidence>
<sequence length="107" mass="12152">MQRKVTYVEVMRHLAQYATNNLNMELWREEEESKLLDDVLAANEDAMDKLAGLRTKKDLGGDELDAIEIVMDLEEEFEVEIDDGWLGSKGDDPTMGELAEFVVALCK</sequence>
<dbReference type="RefSeq" id="YP_009890031.1">
    <property type="nucleotide sequence ID" value="NC_049512.1"/>
</dbReference>
<protein>
    <submittedName>
        <fullName evidence="2">Putative acyl carrier protein</fullName>
    </submittedName>
</protein>
<dbReference type="InterPro" id="IPR036736">
    <property type="entry name" value="ACP-like_sf"/>
</dbReference>
<name>A0A5C0CB59_9CAUD</name>
<proteinExistence type="predicted"/>
<feature type="domain" description="Carrier" evidence="1">
    <location>
        <begin position="26"/>
        <end position="106"/>
    </location>
</feature>
<dbReference type="Proteomes" id="UP000323623">
    <property type="component" value="Segment"/>
</dbReference>
<dbReference type="KEGG" id="vg:55819541"/>
<dbReference type="EMBL" id="MK972690">
    <property type="protein sequence ID" value="QEI23458.1"/>
    <property type="molecule type" value="Genomic_DNA"/>
</dbReference>
<accession>A0A5C0CB59</accession>
<dbReference type="InterPro" id="IPR009081">
    <property type="entry name" value="PP-bd_ACP"/>
</dbReference>
<dbReference type="GeneID" id="55819541"/>
<dbReference type="SUPFAM" id="SSF47336">
    <property type="entry name" value="ACP-like"/>
    <property type="match status" value="1"/>
</dbReference>
<evidence type="ECO:0000313" key="2">
    <source>
        <dbReference type="EMBL" id="QEI23458.1"/>
    </source>
</evidence>
<reference evidence="3" key="1">
    <citation type="submission" date="2019-05" db="EMBL/GenBank/DDBJ databases">
        <title>Salmonella bacteriophage diversity and host specificity revealed by physiological characterization and whole genome sequencing.</title>
        <authorList>
            <person name="Fong K."/>
            <person name="Tremblay D."/>
            <person name="Delaquis P."/>
            <person name="Moineau S."/>
            <person name="Goodridge L."/>
            <person name="Levesque R."/>
            <person name="Wang S."/>
        </authorList>
    </citation>
    <scope>NUCLEOTIDE SEQUENCE [LARGE SCALE GENOMIC DNA]</scope>
</reference>
<keyword evidence="3" id="KW-1185">Reference proteome</keyword>
<dbReference type="PROSITE" id="PS50075">
    <property type="entry name" value="CARRIER"/>
    <property type="match status" value="1"/>
</dbReference>
<dbReference type="Pfam" id="PF00550">
    <property type="entry name" value="PP-binding"/>
    <property type="match status" value="1"/>
</dbReference>
<evidence type="ECO:0000313" key="3">
    <source>
        <dbReference type="Proteomes" id="UP000323623"/>
    </source>
</evidence>
<organism evidence="2 3">
    <name type="scientific">Salmonella phage SE14</name>
    <dbReference type="NCBI Taxonomy" id="2592196"/>
    <lineage>
        <taxon>Viruses</taxon>
        <taxon>Duplodnaviria</taxon>
        <taxon>Heunggongvirae</taxon>
        <taxon>Uroviricota</taxon>
        <taxon>Caudoviricetes</taxon>
        <taxon>Pantevenvirales</taxon>
        <taxon>Ackermannviridae</taxon>
        <taxon>Cvivirinae</taxon>
        <taxon>Kuttervirus</taxon>
        <taxon>Kuttervirus SE14</taxon>
    </lineage>
</organism>
<dbReference type="Gene3D" id="1.10.1200.10">
    <property type="entry name" value="ACP-like"/>
    <property type="match status" value="1"/>
</dbReference>